<accession>A0ABR4QHR6</accession>
<organism evidence="1 2">
    <name type="scientific">Taenia crassiceps</name>
    <dbReference type="NCBI Taxonomy" id="6207"/>
    <lineage>
        <taxon>Eukaryota</taxon>
        <taxon>Metazoa</taxon>
        <taxon>Spiralia</taxon>
        <taxon>Lophotrochozoa</taxon>
        <taxon>Platyhelminthes</taxon>
        <taxon>Cestoda</taxon>
        <taxon>Eucestoda</taxon>
        <taxon>Cyclophyllidea</taxon>
        <taxon>Taeniidae</taxon>
        <taxon>Taenia</taxon>
    </lineage>
</organism>
<reference evidence="1 2" key="1">
    <citation type="journal article" date="2022" name="Front. Cell. Infect. Microbiol.">
        <title>The Genomes of Two Strains of Taenia crassiceps the Animal Model for the Study of Human Cysticercosis.</title>
        <authorList>
            <person name="Bobes R.J."/>
            <person name="Estrada K."/>
            <person name="Rios-Valencia D.G."/>
            <person name="Calderon-Gallegos A."/>
            <person name="de la Torre P."/>
            <person name="Carrero J.C."/>
            <person name="Sanchez-Flores A."/>
            <person name="Laclette J.P."/>
        </authorList>
    </citation>
    <scope>NUCLEOTIDE SEQUENCE [LARGE SCALE GENOMIC DNA]</scope>
    <source>
        <strain evidence="1">WFUcys</strain>
    </source>
</reference>
<evidence type="ECO:0000313" key="1">
    <source>
        <dbReference type="EMBL" id="KAL5109323.1"/>
    </source>
</evidence>
<name>A0ABR4QHR6_9CEST</name>
<protein>
    <submittedName>
        <fullName evidence="1">Uncharacterized protein</fullName>
    </submittedName>
</protein>
<comment type="caution">
    <text evidence="1">The sequence shown here is derived from an EMBL/GenBank/DDBJ whole genome shotgun (WGS) entry which is preliminary data.</text>
</comment>
<proteinExistence type="predicted"/>
<dbReference type="Proteomes" id="UP001651158">
    <property type="component" value="Unassembled WGS sequence"/>
</dbReference>
<dbReference type="EMBL" id="JAKROA010000003">
    <property type="protein sequence ID" value="KAL5109323.1"/>
    <property type="molecule type" value="Genomic_DNA"/>
</dbReference>
<keyword evidence="2" id="KW-1185">Reference proteome</keyword>
<sequence>MTTSFANKDRSSHIATLVPSQECAKSPSVASRGAREAMASPLLKVCKVSRASSVGAFARLEFKAAWHCSLSPVGQHSATFVKCENFNTSFLPRHLHCHAVAPTHPPSLLRDRNRH</sequence>
<gene>
    <name evidence="1" type="ORF">TcWFU_008288</name>
</gene>
<evidence type="ECO:0000313" key="2">
    <source>
        <dbReference type="Proteomes" id="UP001651158"/>
    </source>
</evidence>